<reference evidence="1 2" key="1">
    <citation type="journal article" date="2015" name="Nature">
        <title>rRNA introns, odd ribosomes, and small enigmatic genomes across a large radiation of phyla.</title>
        <authorList>
            <person name="Brown C.T."/>
            <person name="Hug L.A."/>
            <person name="Thomas B.C."/>
            <person name="Sharon I."/>
            <person name="Castelle C.J."/>
            <person name="Singh A."/>
            <person name="Wilkins M.J."/>
            <person name="Williams K.H."/>
            <person name="Banfield J.F."/>
        </authorList>
    </citation>
    <scope>NUCLEOTIDE SEQUENCE [LARGE SCALE GENOMIC DNA]</scope>
</reference>
<comment type="caution">
    <text evidence="1">The sequence shown here is derived from an EMBL/GenBank/DDBJ whole genome shotgun (WGS) entry which is preliminary data.</text>
</comment>
<accession>A0A0G1SIT2</accession>
<dbReference type="EMBL" id="LCMI01000005">
    <property type="protein sequence ID" value="KKU33220.1"/>
    <property type="molecule type" value="Genomic_DNA"/>
</dbReference>
<name>A0A0G1SIT2_9BACT</name>
<evidence type="ECO:0008006" key="3">
    <source>
        <dbReference type="Google" id="ProtNLM"/>
    </source>
</evidence>
<protein>
    <recommendedName>
        <fullName evidence="3">DUF1868 domain-containing protein</fullName>
    </recommendedName>
</protein>
<evidence type="ECO:0000313" key="2">
    <source>
        <dbReference type="Proteomes" id="UP000034794"/>
    </source>
</evidence>
<dbReference type="Proteomes" id="UP000034794">
    <property type="component" value="Unassembled WGS sequence"/>
</dbReference>
<evidence type="ECO:0000313" key="1">
    <source>
        <dbReference type="EMBL" id="KKU33220.1"/>
    </source>
</evidence>
<sequence length="210" mass="24900">MLVEEKEQIDDQIRALNRDSINLLDDYLDENYTINIVLNLPDWKREYKKLVHEFEESENSLYVYPFERLHMTILGRIDKATDPREIAEVVKNKASGKRLVFKIGYLACNELGVSIVAEPEFNLGKLRNEIRGDLRIKGDDYTKYLSIYERLAWLNFIRFKEIPGEKFFETLWNMRNYQFGEFEAKDIDIYLNSSRTLDPGKCKLVEKIQL</sequence>
<proteinExistence type="predicted"/>
<dbReference type="AlphaFoldDB" id="A0A0G1SIT2"/>
<gene>
    <name evidence="1" type="ORF">UX47_C0005G0022</name>
</gene>
<organism evidence="1 2">
    <name type="scientific">Candidatus Collierbacteria bacterium GW2011_GWA2_46_26</name>
    <dbReference type="NCBI Taxonomy" id="1618381"/>
    <lineage>
        <taxon>Bacteria</taxon>
        <taxon>Candidatus Collieribacteriota</taxon>
    </lineage>
</organism>